<keyword evidence="3 10" id="KW-0963">Cytoplasm</keyword>
<gene>
    <name evidence="13" type="ORF">POCULU_LOCUS7727</name>
</gene>
<dbReference type="PANTHER" id="PTHR22624:SF49">
    <property type="entry name" value="CYSTEINE PROTEASE"/>
    <property type="match status" value="1"/>
</dbReference>
<feature type="domain" description="Peptidase C54 catalytic" evidence="12">
    <location>
        <begin position="228"/>
        <end position="500"/>
    </location>
</feature>
<evidence type="ECO:0000256" key="7">
    <source>
        <dbReference type="ARBA" id="ARBA00022927"/>
    </source>
</evidence>
<dbReference type="OrthoDB" id="2960936at2759"/>
<evidence type="ECO:0000256" key="3">
    <source>
        <dbReference type="ARBA" id="ARBA00022490"/>
    </source>
</evidence>
<evidence type="ECO:0000256" key="4">
    <source>
        <dbReference type="ARBA" id="ARBA00022670"/>
    </source>
</evidence>
<dbReference type="InterPro" id="IPR046792">
    <property type="entry name" value="Peptidase_C54_cat"/>
</dbReference>
<dbReference type="GO" id="GO:0015031">
    <property type="term" value="P:protein transport"/>
    <property type="evidence" value="ECO:0007669"/>
    <property type="project" value="UniProtKB-KW"/>
</dbReference>
<evidence type="ECO:0000259" key="12">
    <source>
        <dbReference type="Pfam" id="PF03416"/>
    </source>
</evidence>
<dbReference type="GO" id="GO:0005634">
    <property type="term" value="C:nucleus"/>
    <property type="evidence" value="ECO:0007669"/>
    <property type="project" value="UniProtKB-SubCell"/>
</dbReference>
<keyword evidence="10" id="KW-0539">Nucleus</keyword>
<protein>
    <recommendedName>
        <fullName evidence="10">Cysteine protease</fullName>
        <ecNumber evidence="10">3.4.22.-</ecNumber>
    </recommendedName>
</protein>
<keyword evidence="4 10" id="KW-0645">Protease</keyword>
<dbReference type="GO" id="GO:0019786">
    <property type="term" value="F:protein-phosphatidylethanolamide deconjugating activity"/>
    <property type="evidence" value="ECO:0007669"/>
    <property type="project" value="InterPro"/>
</dbReference>
<evidence type="ECO:0000313" key="13">
    <source>
        <dbReference type="EMBL" id="CAG8606315.1"/>
    </source>
</evidence>
<comment type="catalytic activity">
    <reaction evidence="9">
        <text>[protein]-C-terminal L-amino acid-glycyl-phosphatidylethanolamide + H2O = [protein]-C-terminal L-amino acid-glycine + a 1,2-diacyl-sn-glycero-3-phosphoethanolamine</text>
        <dbReference type="Rhea" id="RHEA:67548"/>
        <dbReference type="Rhea" id="RHEA-COMP:17323"/>
        <dbReference type="Rhea" id="RHEA-COMP:17324"/>
        <dbReference type="ChEBI" id="CHEBI:15377"/>
        <dbReference type="ChEBI" id="CHEBI:64612"/>
        <dbReference type="ChEBI" id="CHEBI:172940"/>
        <dbReference type="ChEBI" id="CHEBI:172941"/>
    </reaction>
    <physiologicalReaction direction="left-to-right" evidence="9">
        <dbReference type="Rhea" id="RHEA:67549"/>
    </physiologicalReaction>
</comment>
<feature type="region of interest" description="Disordered" evidence="11">
    <location>
        <begin position="524"/>
        <end position="569"/>
    </location>
</feature>
<dbReference type="EC" id="3.4.22.-" evidence="10"/>
<feature type="region of interest" description="Disordered" evidence="11">
    <location>
        <begin position="37"/>
        <end position="110"/>
    </location>
</feature>
<evidence type="ECO:0000256" key="9">
    <source>
        <dbReference type="ARBA" id="ARBA00029362"/>
    </source>
</evidence>
<reference evidence="13" key="1">
    <citation type="submission" date="2021-06" db="EMBL/GenBank/DDBJ databases">
        <authorList>
            <person name="Kallberg Y."/>
            <person name="Tangrot J."/>
            <person name="Rosling A."/>
        </authorList>
    </citation>
    <scope>NUCLEOTIDE SEQUENCE</scope>
    <source>
        <strain evidence="13">IA702</strain>
    </source>
</reference>
<keyword evidence="2" id="KW-0813">Transport</keyword>
<feature type="compositionally biased region" description="Acidic residues" evidence="11">
    <location>
        <begin position="524"/>
        <end position="541"/>
    </location>
</feature>
<proteinExistence type="inferred from homology"/>
<dbReference type="Proteomes" id="UP000789572">
    <property type="component" value="Unassembled WGS sequence"/>
</dbReference>
<feature type="compositionally biased region" description="Basic and acidic residues" evidence="11">
    <location>
        <begin position="542"/>
        <end position="562"/>
    </location>
</feature>
<feature type="compositionally biased region" description="Low complexity" evidence="11">
    <location>
        <begin position="90"/>
        <end position="110"/>
    </location>
</feature>
<dbReference type="GO" id="GO:0000423">
    <property type="term" value="P:mitophagy"/>
    <property type="evidence" value="ECO:0007669"/>
    <property type="project" value="TreeGrafter"/>
</dbReference>
<organism evidence="13 14">
    <name type="scientific">Paraglomus occultum</name>
    <dbReference type="NCBI Taxonomy" id="144539"/>
    <lineage>
        <taxon>Eukaryota</taxon>
        <taxon>Fungi</taxon>
        <taxon>Fungi incertae sedis</taxon>
        <taxon>Mucoromycota</taxon>
        <taxon>Glomeromycotina</taxon>
        <taxon>Glomeromycetes</taxon>
        <taxon>Paraglomerales</taxon>
        <taxon>Paraglomeraceae</taxon>
        <taxon>Paraglomus</taxon>
    </lineage>
</organism>
<evidence type="ECO:0000256" key="10">
    <source>
        <dbReference type="RuleBase" id="RU363115"/>
    </source>
</evidence>
<dbReference type="GO" id="GO:0005737">
    <property type="term" value="C:cytoplasm"/>
    <property type="evidence" value="ECO:0007669"/>
    <property type="project" value="UniProtKB-SubCell"/>
</dbReference>
<keyword evidence="6" id="KW-0788">Thiol protease</keyword>
<keyword evidence="5 10" id="KW-0378">Hydrolase</keyword>
<evidence type="ECO:0000256" key="11">
    <source>
        <dbReference type="SAM" id="MobiDB-lite"/>
    </source>
</evidence>
<dbReference type="InterPro" id="IPR038765">
    <property type="entry name" value="Papain-like_cys_pep_sf"/>
</dbReference>
<dbReference type="InterPro" id="IPR005078">
    <property type="entry name" value="Peptidase_C54"/>
</dbReference>
<dbReference type="GO" id="GO:0034727">
    <property type="term" value="P:piecemeal microautophagy of the nucleus"/>
    <property type="evidence" value="ECO:0007669"/>
    <property type="project" value="TreeGrafter"/>
</dbReference>
<dbReference type="PANTHER" id="PTHR22624">
    <property type="entry name" value="CYSTEINE PROTEASE ATG4"/>
    <property type="match status" value="1"/>
</dbReference>
<feature type="compositionally biased region" description="Low complexity" evidence="11">
    <location>
        <begin position="52"/>
        <end position="83"/>
    </location>
</feature>
<keyword evidence="8" id="KW-0072">Autophagy</keyword>
<dbReference type="GO" id="GO:0004197">
    <property type="term" value="F:cysteine-type endopeptidase activity"/>
    <property type="evidence" value="ECO:0007669"/>
    <property type="project" value="TreeGrafter"/>
</dbReference>
<evidence type="ECO:0000256" key="2">
    <source>
        <dbReference type="ARBA" id="ARBA00022448"/>
    </source>
</evidence>
<evidence type="ECO:0000313" key="14">
    <source>
        <dbReference type="Proteomes" id="UP000789572"/>
    </source>
</evidence>
<keyword evidence="7" id="KW-0653">Protein transport</keyword>
<evidence type="ECO:0000256" key="1">
    <source>
        <dbReference type="ARBA" id="ARBA00010958"/>
    </source>
</evidence>
<comment type="subcellular location">
    <subcellularLocation>
        <location evidence="10">Nucleus</location>
    </subcellularLocation>
    <subcellularLocation>
        <location evidence="10">Cytoplasm</location>
    </subcellularLocation>
</comment>
<dbReference type="SUPFAM" id="SSF54001">
    <property type="entry name" value="Cysteine proteinases"/>
    <property type="match status" value="1"/>
</dbReference>
<dbReference type="GO" id="GO:0016485">
    <property type="term" value="P:protein processing"/>
    <property type="evidence" value="ECO:0007669"/>
    <property type="project" value="TreeGrafter"/>
</dbReference>
<comment type="caution">
    <text evidence="13">The sequence shown here is derived from an EMBL/GenBank/DDBJ whole genome shotgun (WGS) entry which is preliminary data.</text>
</comment>
<name>A0A9N9GGJ0_9GLOM</name>
<dbReference type="AlphaFoldDB" id="A0A9N9GGJ0"/>
<sequence>MDMLDRKDIIEPSYNIIEDIKDDNHIQATDAAVALTQPNLDSSDGRIRETDNALTTTNTTNSVSSSPSPLSLTTAPQTVTSPTDSPPPSSETLSQPYPNSTSSISNTGESSLRNSIVATGDRLSTWFTSLWANSLPEDEEQSEDDADFARFRRGLMESFERESLISDSKGTQDNLIYLMGLRYEGLKRFSHEINRSFETSSYYFSTPGTFPQLPLQQQQVVAASQYPQEFVSDFTSRIWCTYRHSYAPIKPTTFTTDQGWGCMLRTTQSLLANALLVQNLGRDWRRVRKGENTWDVYAKVLTWFIDDMSSRCPFSVHRIALLGKQLGKNIGEWFGPSTASQALKALVENFSDANMSVYVATEGVVYKNEVYKEAQRNSEEKFRSVLILVAIRLGISSLNPVYYEGVKACLRFPESVGIAGGKPSSSYYFIGVEGDDLFYLDPHYSRPAIELKNTEDYTEEELATFHCDTLRKIPISQLDPSMLLGFYCRTIEDFNSFCERINEVGKDQRAIFTVADEAPVYSEVDDILTEDEDEVFKEESEDDKRKEMEDEVQQDDKEKSTSQDDEEWM</sequence>
<dbReference type="GO" id="GO:0000045">
    <property type="term" value="P:autophagosome assembly"/>
    <property type="evidence" value="ECO:0007669"/>
    <property type="project" value="TreeGrafter"/>
</dbReference>
<evidence type="ECO:0000256" key="5">
    <source>
        <dbReference type="ARBA" id="ARBA00022801"/>
    </source>
</evidence>
<keyword evidence="14" id="KW-1185">Reference proteome</keyword>
<accession>A0A9N9GGJ0</accession>
<comment type="function">
    <text evidence="10">Required for selective autophagic degradation of the nucleus (nucleophagy) as well as for mitophagy which contributes to regulate mitochondrial quantity and quality by eliminating the mitochondria to a basal level to fulfill cellular energy requirements and preventing excess ROS production.</text>
</comment>
<dbReference type="GO" id="GO:0035973">
    <property type="term" value="P:aggrephagy"/>
    <property type="evidence" value="ECO:0007669"/>
    <property type="project" value="TreeGrafter"/>
</dbReference>
<evidence type="ECO:0000256" key="6">
    <source>
        <dbReference type="ARBA" id="ARBA00022807"/>
    </source>
</evidence>
<dbReference type="Pfam" id="PF03416">
    <property type="entry name" value="Peptidase_C54"/>
    <property type="match status" value="1"/>
</dbReference>
<evidence type="ECO:0000256" key="8">
    <source>
        <dbReference type="ARBA" id="ARBA00023006"/>
    </source>
</evidence>
<comment type="similarity">
    <text evidence="1 10">Belongs to the peptidase C54 family.</text>
</comment>
<dbReference type="EMBL" id="CAJVPJ010001872">
    <property type="protein sequence ID" value="CAG8606315.1"/>
    <property type="molecule type" value="Genomic_DNA"/>
</dbReference>